<feature type="region of interest" description="Disordered" evidence="2">
    <location>
        <begin position="194"/>
        <end position="264"/>
    </location>
</feature>
<dbReference type="EMBL" id="JAHRIM010013787">
    <property type="protein sequence ID" value="MEQ2261575.1"/>
    <property type="molecule type" value="Genomic_DNA"/>
</dbReference>
<evidence type="ECO:0000313" key="4">
    <source>
        <dbReference type="Proteomes" id="UP001444071"/>
    </source>
</evidence>
<evidence type="ECO:0008006" key="5">
    <source>
        <dbReference type="Google" id="ProtNLM"/>
    </source>
</evidence>
<feature type="non-terminal residue" evidence="3">
    <location>
        <position position="496"/>
    </location>
</feature>
<reference evidence="3 4" key="1">
    <citation type="submission" date="2021-06" db="EMBL/GenBank/DDBJ databases">
        <authorList>
            <person name="Palmer J.M."/>
        </authorList>
    </citation>
    <scope>NUCLEOTIDE SEQUENCE [LARGE SCALE GENOMIC DNA]</scope>
    <source>
        <strain evidence="3 4">XR_2019</strain>
        <tissue evidence="3">Muscle</tissue>
    </source>
</reference>
<sequence length="496" mass="55285">MSFSFPHLLLSKQLNMTLPKSSSFCPMCNRTYVAMSHHLKRSHRVTNLQERDILLKQASGRVNIRNIPCPVSGCTYNKGRCDKHLRTGHPELSDTLRTTYICVAKEKKTKQLLMELRATNPVPPMASALDLGSEDEEGADVGSPHAAPSFDCGGCRALALENEVLKNELAKLRSSYKALHKRLRRVLKGKGLSASDVAGVSEEEEEEQEEEEAGPSALRLTSQAVSPASSKAAGSQSSSQAVSQATTKAAGSQSSSQAEGEHVAQREDLPNRFLTFPNSIEQYIGVYLRFLEGACPSKKQIDNSFSRVSRVRAFLNYMALGNSEVNSWLFLSDTLKIQNWTGQLLKAGKKITTVMFYLRNVYQFLQYFKDTPPQRSRMSKSQVIGSIRMVRSCVRHMQSKVTIHQISVKSAKEKRAISQEVLAACRQQAKEKIPQLLDEMKDDLSLQLRYRFYGFFSAFVNSIYGHRTGVLTNMTIQEVNEARKNSGPDASGFVIN</sequence>
<proteinExistence type="predicted"/>
<keyword evidence="1" id="KW-0175">Coiled coil</keyword>
<dbReference type="Proteomes" id="UP001444071">
    <property type="component" value="Unassembled WGS sequence"/>
</dbReference>
<evidence type="ECO:0000256" key="2">
    <source>
        <dbReference type="SAM" id="MobiDB-lite"/>
    </source>
</evidence>
<organism evidence="3 4">
    <name type="scientific">Xenotaenia resolanae</name>
    <dbReference type="NCBI Taxonomy" id="208358"/>
    <lineage>
        <taxon>Eukaryota</taxon>
        <taxon>Metazoa</taxon>
        <taxon>Chordata</taxon>
        <taxon>Craniata</taxon>
        <taxon>Vertebrata</taxon>
        <taxon>Euteleostomi</taxon>
        <taxon>Actinopterygii</taxon>
        <taxon>Neopterygii</taxon>
        <taxon>Teleostei</taxon>
        <taxon>Neoteleostei</taxon>
        <taxon>Acanthomorphata</taxon>
        <taxon>Ovalentaria</taxon>
        <taxon>Atherinomorphae</taxon>
        <taxon>Cyprinodontiformes</taxon>
        <taxon>Goodeidae</taxon>
        <taxon>Xenotaenia</taxon>
    </lineage>
</organism>
<feature type="compositionally biased region" description="Acidic residues" evidence="2">
    <location>
        <begin position="201"/>
        <end position="213"/>
    </location>
</feature>
<feature type="coiled-coil region" evidence="1">
    <location>
        <begin position="155"/>
        <end position="182"/>
    </location>
</feature>
<protein>
    <recommendedName>
        <fullName evidence="5">C2H2-type domain-containing protein</fullName>
    </recommendedName>
</protein>
<name>A0ABV0VWT0_9TELE</name>
<keyword evidence="4" id="KW-1185">Reference proteome</keyword>
<gene>
    <name evidence="3" type="ORF">XENORESO_012195</name>
</gene>
<feature type="compositionally biased region" description="Low complexity" evidence="2">
    <location>
        <begin position="228"/>
        <end position="258"/>
    </location>
</feature>
<evidence type="ECO:0000313" key="3">
    <source>
        <dbReference type="EMBL" id="MEQ2261575.1"/>
    </source>
</evidence>
<accession>A0ABV0VWT0</accession>
<evidence type="ECO:0000256" key="1">
    <source>
        <dbReference type="SAM" id="Coils"/>
    </source>
</evidence>
<comment type="caution">
    <text evidence="3">The sequence shown here is derived from an EMBL/GenBank/DDBJ whole genome shotgun (WGS) entry which is preliminary data.</text>
</comment>